<feature type="compositionally biased region" description="Low complexity" evidence="1">
    <location>
        <begin position="64"/>
        <end position="74"/>
    </location>
</feature>
<name>A0A9P1GIK7_9DINO</name>
<dbReference type="OrthoDB" id="433922at2759"/>
<proteinExistence type="predicted"/>
<comment type="caution">
    <text evidence="2">The sequence shown here is derived from an EMBL/GenBank/DDBJ whole genome shotgun (WGS) entry which is preliminary data.</text>
</comment>
<accession>A0A9P1GIK7</accession>
<sequence length="432" mass="46769">EAFSSLPPLPLGTLVLVSRSELANVTGEVHQPGPIGPEPEEAGLWQLEALGVPRWALEQDHQASRSGGSSSVSSGEKKKPLRWKIDAKDKKVPLSSLTHVAQLKLKRGDLVSFAARHPGALTAEQFSGLTEVRDMKEVVTSAEILDAVNREEISQALDVLCQRILAIQAAKQKGGTWEKAEAIELVDNRKSLASASKERLGFSDFYGRIANTLQAQVMTDEPVLGPQGIDDYLRHSRLYSGSGVVLALGVQGGVPDKAADVQLADHLDVHGDVGFAALLLTCRSVQDCWCLRGVEPNAKKSVNGAAGEADAACWAAEDRLRYDPSSAKSERAELASSEPTVDIAELGCWPSHQLLFIHLCGGPRRSGDLLDAVEMLDDNGQFRTTPAAKYPVCWIPYDFVFCVSYSSFLRWVKKLSFLPGGDGMVISTHSFR</sequence>
<evidence type="ECO:0000313" key="2">
    <source>
        <dbReference type="EMBL" id="CAI4015145.1"/>
    </source>
</evidence>
<organism evidence="2">
    <name type="scientific">Cladocopium goreaui</name>
    <dbReference type="NCBI Taxonomy" id="2562237"/>
    <lineage>
        <taxon>Eukaryota</taxon>
        <taxon>Sar</taxon>
        <taxon>Alveolata</taxon>
        <taxon>Dinophyceae</taxon>
        <taxon>Suessiales</taxon>
        <taxon>Symbiodiniaceae</taxon>
        <taxon>Cladocopium</taxon>
    </lineage>
</organism>
<reference evidence="3" key="2">
    <citation type="submission" date="2024-04" db="EMBL/GenBank/DDBJ databases">
        <authorList>
            <person name="Chen Y."/>
            <person name="Shah S."/>
            <person name="Dougan E. K."/>
            <person name="Thang M."/>
            <person name="Chan C."/>
        </authorList>
    </citation>
    <scope>NUCLEOTIDE SEQUENCE [LARGE SCALE GENOMIC DNA]</scope>
</reference>
<feature type="region of interest" description="Disordered" evidence="1">
    <location>
        <begin position="60"/>
        <end position="80"/>
    </location>
</feature>
<protein>
    <submittedName>
        <fullName evidence="2">Uncharacterized protein</fullName>
    </submittedName>
</protein>
<feature type="non-terminal residue" evidence="2">
    <location>
        <position position="432"/>
    </location>
</feature>
<dbReference type="EMBL" id="CAMXCT010006516">
    <property type="protein sequence ID" value="CAI4015145.1"/>
    <property type="molecule type" value="Genomic_DNA"/>
</dbReference>
<gene>
    <name evidence="2" type="ORF">C1SCF055_LOCUS39991</name>
</gene>
<dbReference type="EMBL" id="CAMXCT020006516">
    <property type="protein sequence ID" value="CAL1168520.1"/>
    <property type="molecule type" value="Genomic_DNA"/>
</dbReference>
<reference evidence="2" key="1">
    <citation type="submission" date="2022-10" db="EMBL/GenBank/DDBJ databases">
        <authorList>
            <person name="Chen Y."/>
            <person name="Dougan E. K."/>
            <person name="Chan C."/>
            <person name="Rhodes N."/>
            <person name="Thang M."/>
        </authorList>
    </citation>
    <scope>NUCLEOTIDE SEQUENCE</scope>
</reference>
<feature type="non-terminal residue" evidence="2">
    <location>
        <position position="1"/>
    </location>
</feature>
<evidence type="ECO:0000313" key="3">
    <source>
        <dbReference type="EMBL" id="CAL1168520.1"/>
    </source>
</evidence>
<evidence type="ECO:0000256" key="1">
    <source>
        <dbReference type="SAM" id="MobiDB-lite"/>
    </source>
</evidence>
<dbReference type="AlphaFoldDB" id="A0A9P1GIK7"/>